<protein>
    <submittedName>
        <fullName evidence="3">Ankyrin repeat domain-containing protein</fullName>
    </submittedName>
</protein>
<dbReference type="EMBL" id="JAMSKV010000001">
    <property type="protein sequence ID" value="MCQ8277015.1"/>
    <property type="molecule type" value="Genomic_DNA"/>
</dbReference>
<feature type="compositionally biased region" description="Polar residues" evidence="1">
    <location>
        <begin position="45"/>
        <end position="54"/>
    </location>
</feature>
<feature type="region of interest" description="Disordered" evidence="1">
    <location>
        <begin position="45"/>
        <end position="86"/>
    </location>
</feature>
<reference evidence="3 4" key="1">
    <citation type="submission" date="2022-06" db="EMBL/GenBank/DDBJ databases">
        <title>Endosaccharibacter gen. nov., sp. nov., endophytic bacteria isolated from sugarcane.</title>
        <authorList>
            <person name="Pitiwittayakul N."/>
            <person name="Yukphan P."/>
            <person name="Charoenyingcharoen P."/>
            <person name="Tanasupawat S."/>
        </authorList>
    </citation>
    <scope>NUCLEOTIDE SEQUENCE [LARGE SCALE GENOMIC DNA]</scope>
    <source>
        <strain evidence="3 4">KSS8</strain>
    </source>
</reference>
<dbReference type="InterPro" id="IPR036770">
    <property type="entry name" value="Ankyrin_rpt-contain_sf"/>
</dbReference>
<feature type="region of interest" description="Disordered" evidence="1">
    <location>
        <begin position="182"/>
        <end position="231"/>
    </location>
</feature>
<gene>
    <name evidence="3" type="ORF">NFI95_00935</name>
</gene>
<feature type="compositionally biased region" description="Low complexity" evidence="1">
    <location>
        <begin position="60"/>
        <end position="75"/>
    </location>
</feature>
<keyword evidence="2" id="KW-0732">Signal</keyword>
<dbReference type="Proteomes" id="UP001524587">
    <property type="component" value="Unassembled WGS sequence"/>
</dbReference>
<comment type="caution">
    <text evidence="3">The sequence shown here is derived from an EMBL/GenBank/DDBJ whole genome shotgun (WGS) entry which is preliminary data.</text>
</comment>
<feature type="chain" id="PRO_5046820897" evidence="2">
    <location>
        <begin position="36"/>
        <end position="231"/>
    </location>
</feature>
<organism evidence="3 4">
    <name type="scientific">Endosaccharibacter trunci</name>
    <dbReference type="NCBI Taxonomy" id="2812733"/>
    <lineage>
        <taxon>Bacteria</taxon>
        <taxon>Pseudomonadati</taxon>
        <taxon>Pseudomonadota</taxon>
        <taxon>Alphaproteobacteria</taxon>
        <taxon>Acetobacterales</taxon>
        <taxon>Acetobacteraceae</taxon>
        <taxon>Endosaccharibacter</taxon>
    </lineage>
</organism>
<sequence length="231" mass="23505">MQLFKGSQTEFGRFLRPCTTVLLLAAAPIALPVHAAMAQFSMGNPSAAPGSNPNDEADAADAAAKAQAKADARAAAPPPAIPGAVTDEATATSGHASLDMEPTAALFDAINRGDITAAKEALGRGADLNGKNVLGQSPLDMSIDLNRNDITFLLLSMRNTIDGPPVASVAKADATPVTVVATKEKRGRRGREKALAEASSPGRSAGTKARQYASDGGTPQPQIGFLGFGGS</sequence>
<name>A0ABT1W2B9_9PROT</name>
<keyword evidence="4" id="KW-1185">Reference proteome</keyword>
<evidence type="ECO:0000256" key="1">
    <source>
        <dbReference type="SAM" id="MobiDB-lite"/>
    </source>
</evidence>
<feature type="signal peptide" evidence="2">
    <location>
        <begin position="1"/>
        <end position="35"/>
    </location>
</feature>
<accession>A0ABT1W2B9</accession>
<proteinExistence type="predicted"/>
<dbReference type="RefSeq" id="WP_422862456.1">
    <property type="nucleotide sequence ID" value="NZ_JAMSKV010000001.1"/>
</dbReference>
<dbReference type="SUPFAM" id="SSF48403">
    <property type="entry name" value="Ankyrin repeat"/>
    <property type="match status" value="1"/>
</dbReference>
<evidence type="ECO:0000313" key="3">
    <source>
        <dbReference type="EMBL" id="MCQ8277015.1"/>
    </source>
</evidence>
<evidence type="ECO:0000256" key="2">
    <source>
        <dbReference type="SAM" id="SignalP"/>
    </source>
</evidence>
<evidence type="ECO:0000313" key="4">
    <source>
        <dbReference type="Proteomes" id="UP001524587"/>
    </source>
</evidence>
<dbReference type="Gene3D" id="1.25.40.20">
    <property type="entry name" value="Ankyrin repeat-containing domain"/>
    <property type="match status" value="1"/>
</dbReference>